<dbReference type="GO" id="GO:0005615">
    <property type="term" value="C:extracellular space"/>
    <property type="evidence" value="ECO:0007669"/>
    <property type="project" value="TreeGrafter"/>
</dbReference>
<evidence type="ECO:0000313" key="11">
    <source>
        <dbReference type="EMBL" id="CAG6680632.1"/>
    </source>
</evidence>
<proteinExistence type="inferred from homology"/>
<evidence type="ECO:0000256" key="2">
    <source>
        <dbReference type="ARBA" id="ARBA00006656"/>
    </source>
</evidence>
<organism evidence="11">
    <name type="scientific">Cacopsylla melanoneura</name>
    <dbReference type="NCBI Taxonomy" id="428564"/>
    <lineage>
        <taxon>Eukaryota</taxon>
        <taxon>Metazoa</taxon>
        <taxon>Ecdysozoa</taxon>
        <taxon>Arthropoda</taxon>
        <taxon>Hexapoda</taxon>
        <taxon>Insecta</taxon>
        <taxon>Pterygota</taxon>
        <taxon>Neoptera</taxon>
        <taxon>Paraneoptera</taxon>
        <taxon>Hemiptera</taxon>
        <taxon>Sternorrhyncha</taxon>
        <taxon>Psylloidea</taxon>
        <taxon>Psyllidae</taxon>
        <taxon>Psyllinae</taxon>
        <taxon>Cacopsylla</taxon>
    </lineage>
</organism>
<dbReference type="Gene3D" id="2.10.90.10">
    <property type="entry name" value="Cystine-knot cytokines"/>
    <property type="match status" value="1"/>
</dbReference>
<evidence type="ECO:0000256" key="9">
    <source>
        <dbReference type="SAM" id="MobiDB-lite"/>
    </source>
</evidence>
<keyword evidence="3" id="KW-0964">Secreted</keyword>
<dbReference type="InterPro" id="IPR015615">
    <property type="entry name" value="TGF-beta-rel"/>
</dbReference>
<dbReference type="GO" id="GO:0008083">
    <property type="term" value="F:growth factor activity"/>
    <property type="evidence" value="ECO:0007669"/>
    <property type="project" value="UniProtKB-KW"/>
</dbReference>
<evidence type="ECO:0000256" key="1">
    <source>
        <dbReference type="ARBA" id="ARBA00004613"/>
    </source>
</evidence>
<dbReference type="SMART" id="SM00204">
    <property type="entry name" value="TGFB"/>
    <property type="match status" value="1"/>
</dbReference>
<feature type="domain" description="TGF-beta family profile" evidence="10">
    <location>
        <begin position="260"/>
        <end position="376"/>
    </location>
</feature>
<evidence type="ECO:0000256" key="4">
    <source>
        <dbReference type="ARBA" id="ARBA00022729"/>
    </source>
</evidence>
<dbReference type="PROSITE" id="PS51362">
    <property type="entry name" value="TGF_BETA_2"/>
    <property type="match status" value="1"/>
</dbReference>
<feature type="region of interest" description="Disordered" evidence="9">
    <location>
        <begin position="75"/>
        <end position="144"/>
    </location>
</feature>
<accession>A0A8D8T734</accession>
<evidence type="ECO:0000256" key="3">
    <source>
        <dbReference type="ARBA" id="ARBA00022525"/>
    </source>
</evidence>
<keyword evidence="5 8" id="KW-0339">Growth factor</keyword>
<evidence type="ECO:0000256" key="5">
    <source>
        <dbReference type="ARBA" id="ARBA00023030"/>
    </source>
</evidence>
<evidence type="ECO:0000256" key="6">
    <source>
        <dbReference type="ARBA" id="ARBA00023157"/>
    </source>
</evidence>
<name>A0A8D8T734_9HEMI</name>
<dbReference type="SUPFAM" id="SSF57501">
    <property type="entry name" value="Cystine-knot cytokines"/>
    <property type="match status" value="1"/>
</dbReference>
<protein>
    <submittedName>
        <fullName evidence="11">Bone morphogenetic protein 3</fullName>
    </submittedName>
</protein>
<dbReference type="PANTHER" id="PTHR11848:SF308">
    <property type="entry name" value="BMP-LIKE PROTEIN UNC-129"/>
    <property type="match status" value="1"/>
</dbReference>
<dbReference type="PANTHER" id="PTHR11848">
    <property type="entry name" value="TGF-BETA FAMILY"/>
    <property type="match status" value="1"/>
</dbReference>
<feature type="compositionally biased region" description="Polar residues" evidence="9">
    <location>
        <begin position="92"/>
        <end position="114"/>
    </location>
</feature>
<reference evidence="11" key="1">
    <citation type="submission" date="2021-05" db="EMBL/GenBank/DDBJ databases">
        <authorList>
            <person name="Alioto T."/>
            <person name="Alioto T."/>
            <person name="Gomez Garrido J."/>
        </authorList>
    </citation>
    <scope>NUCLEOTIDE SEQUENCE</scope>
</reference>
<dbReference type="PROSITE" id="PS00250">
    <property type="entry name" value="TGF_BETA_1"/>
    <property type="match status" value="1"/>
</dbReference>
<dbReference type="Pfam" id="PF00019">
    <property type="entry name" value="TGF_beta"/>
    <property type="match status" value="1"/>
</dbReference>
<evidence type="ECO:0000256" key="7">
    <source>
        <dbReference type="ARBA" id="ARBA00023180"/>
    </source>
</evidence>
<keyword evidence="4" id="KW-0732">Signal</keyword>
<dbReference type="AlphaFoldDB" id="A0A8D8T734"/>
<dbReference type="EMBL" id="HBUF01252887">
    <property type="protein sequence ID" value="CAG6680632.1"/>
    <property type="molecule type" value="Transcribed_RNA"/>
</dbReference>
<dbReference type="FunFam" id="2.10.90.10:FF:000001">
    <property type="entry name" value="Bone morphogenetic protein 4"/>
    <property type="match status" value="1"/>
</dbReference>
<evidence type="ECO:0000256" key="8">
    <source>
        <dbReference type="RuleBase" id="RU000354"/>
    </source>
</evidence>
<comment type="similarity">
    <text evidence="2 8">Belongs to the TGF-beta family.</text>
</comment>
<keyword evidence="7" id="KW-0325">Glycoprotein</keyword>
<evidence type="ECO:0000259" key="10">
    <source>
        <dbReference type="PROSITE" id="PS51362"/>
    </source>
</evidence>
<keyword evidence="6" id="KW-1015">Disulfide bond</keyword>
<dbReference type="InterPro" id="IPR001839">
    <property type="entry name" value="TGF-b_C"/>
</dbReference>
<sequence length="376" mass="43510">MQELFLKSVKLGESVFFGVRFKTMDDKVILPGSILKYKSRSGESNIYTDNIERMKIMKFFRNPIQQKIIAKTKKEYGKSRHHTMAKYGDKGASSSQLEKKSSYPQTRISFTNRLNRTHAKEQILSWPTESDKTIGEKNPTRNKRQTKWEIIEDWSDNELTLKSEPNDQNTIYRYQIGNYLAKDKTTTSIETDTSTITLVKKENKDEENITRYEDYEGNRVHNFKPSEETGKWSTLLIIHMSDKAKDEDELIETEIKHLKRKKRNIPGASKAVNYQSCQKKSLIVKFADLGWNQWIIEPQGFKADYCTGKCSFPISKGLSPSSHAYLQSVMYLLSGTPNPCCVPDSYSPLRVLYQESPHVTVLRYFHDMKVESCACK</sequence>
<dbReference type="InterPro" id="IPR017948">
    <property type="entry name" value="TGFb_CS"/>
</dbReference>
<comment type="subcellular location">
    <subcellularLocation>
        <location evidence="1">Secreted</location>
    </subcellularLocation>
</comment>
<dbReference type="InterPro" id="IPR029034">
    <property type="entry name" value="Cystine-knot_cytokine"/>
</dbReference>
<dbReference type="GO" id="GO:0005125">
    <property type="term" value="F:cytokine activity"/>
    <property type="evidence" value="ECO:0007669"/>
    <property type="project" value="TreeGrafter"/>
</dbReference>
<feature type="compositionally biased region" description="Basic and acidic residues" evidence="9">
    <location>
        <begin position="129"/>
        <end position="139"/>
    </location>
</feature>